<dbReference type="Proteomes" id="UP000245996">
    <property type="component" value="Unassembled WGS sequence"/>
</dbReference>
<evidence type="ECO:0000313" key="2">
    <source>
        <dbReference type="Proteomes" id="UP000245996"/>
    </source>
</evidence>
<protein>
    <submittedName>
        <fullName evidence="1">Uncharacterized protein</fullName>
    </submittedName>
</protein>
<dbReference type="InterPro" id="IPR046213">
    <property type="entry name" value="DUF6246"/>
</dbReference>
<dbReference type="Pfam" id="PF19759">
    <property type="entry name" value="DUF6246"/>
    <property type="match status" value="1"/>
</dbReference>
<evidence type="ECO:0000313" key="1">
    <source>
        <dbReference type="EMBL" id="PWJ77156.1"/>
    </source>
</evidence>
<gene>
    <name evidence="1" type="ORF">C7430_110196</name>
</gene>
<reference evidence="1 2" key="1">
    <citation type="submission" date="2018-05" db="EMBL/GenBank/DDBJ databases">
        <title>Genomic Encyclopedia of Type Strains, Phase IV (KMG-V): Genome sequencing to study the core and pangenomes of soil and plant-associated prokaryotes.</title>
        <authorList>
            <person name="Whitman W."/>
        </authorList>
    </citation>
    <scope>NUCLEOTIDE SEQUENCE [LARGE SCALE GENOMIC DNA]</scope>
    <source>
        <strain evidence="1 2">PNG 92-11</strain>
    </source>
</reference>
<accession>A0ABD6XM56</accession>
<dbReference type="RefSeq" id="WP_109653480.1">
    <property type="nucleotide sequence ID" value="NZ_CP134761.1"/>
</dbReference>
<dbReference type="AlphaFoldDB" id="A0ABD6XM56"/>
<name>A0ABD6XM56_ENTAG</name>
<comment type="caution">
    <text evidence="1">The sequence shown here is derived from an EMBL/GenBank/DDBJ whole genome shotgun (WGS) entry which is preliminary data.</text>
</comment>
<organism evidence="1 2">
    <name type="scientific">Enterobacter agglomerans</name>
    <name type="common">Erwinia herbicola</name>
    <name type="synonym">Pantoea agglomerans</name>
    <dbReference type="NCBI Taxonomy" id="549"/>
    <lineage>
        <taxon>Bacteria</taxon>
        <taxon>Pseudomonadati</taxon>
        <taxon>Pseudomonadota</taxon>
        <taxon>Gammaproteobacteria</taxon>
        <taxon>Enterobacterales</taxon>
        <taxon>Erwiniaceae</taxon>
        <taxon>Pantoea</taxon>
        <taxon>Pantoea agglomerans group</taxon>
    </lineage>
</organism>
<proteinExistence type="predicted"/>
<dbReference type="EMBL" id="QGHE01000010">
    <property type="protein sequence ID" value="PWJ77156.1"/>
    <property type="molecule type" value="Genomic_DNA"/>
</dbReference>
<sequence>MTPWKEIGECLISSGAEEYFFRPSFTAMSRIGTPEEIVEIFYALHNDEATPRLKALAENYQAIPEHQRRFYAVYSGSDIAPAFALKWLLSSTCSKAAISAAMIVLAACCDRDATPLTGELVPGKTGRRAFVYRSGSMPVSDMVLIAQSLIQHGIIGKAKVRKLQRHEGRSTLSEFNAFEYISAARSHLGMNREEAGQLTMTEFQMMLAAKFPEQKGFTREEYDQVAEEFIARKARRMQKG</sequence>